<evidence type="ECO:0000256" key="23">
    <source>
        <dbReference type="SAM" id="Phobius"/>
    </source>
</evidence>
<dbReference type="InterPro" id="IPR004358">
    <property type="entry name" value="Sig_transdc_His_kin-like_C"/>
</dbReference>
<feature type="domain" description="PAS" evidence="26">
    <location>
        <begin position="214"/>
        <end position="285"/>
    </location>
</feature>
<dbReference type="Gene3D" id="3.30.565.10">
    <property type="entry name" value="Histidine kinase-like ATPase, C-terminal domain"/>
    <property type="match status" value="1"/>
</dbReference>
<feature type="domain" description="HPt" evidence="27">
    <location>
        <begin position="1033"/>
        <end position="1126"/>
    </location>
</feature>
<dbReference type="Gene3D" id="1.10.287.130">
    <property type="match status" value="1"/>
</dbReference>
<evidence type="ECO:0000259" key="26">
    <source>
        <dbReference type="PROSITE" id="PS50112"/>
    </source>
</evidence>
<feature type="transmembrane region" description="Helical" evidence="23">
    <location>
        <begin position="29"/>
        <end position="45"/>
    </location>
</feature>
<dbReference type="EMBL" id="QUSW01000002">
    <property type="protein sequence ID" value="RQP25078.1"/>
    <property type="molecule type" value="Genomic_DNA"/>
</dbReference>
<dbReference type="GO" id="GO:0005886">
    <property type="term" value="C:plasma membrane"/>
    <property type="evidence" value="ECO:0007669"/>
    <property type="project" value="UniProtKB-SubCell"/>
</dbReference>
<dbReference type="SUPFAM" id="SSF55785">
    <property type="entry name" value="PYP-like sensor domain (PAS domain)"/>
    <property type="match status" value="2"/>
</dbReference>
<feature type="modified residue" description="4-aspartylphosphate" evidence="21">
    <location>
        <position position="781"/>
    </location>
</feature>
<sequence length="1131" mass="124650">MLRYLSRVSLWLAALAAAASLFTPGGESAALAVVAMIALVGALVLRRFVIRNRIQVVIEAEPVRGLNDSALLEVAASLAHRIAEAGSLAEALDETREELIHELGARGVVIHGPVEPTGTLVLAERFPLGEAFIHREVTGNVAQGHAVPVVHDGRVLAVLELRGVELAVEPAAFTRLLELLKVQLDSLARREAGALDGGRPRAADHGHEAPLGNEGELLNVLTENLPVSVFVFEARELRLLAMNRHAEQEFMLRRHEMIGRTLYQAFDPRLVALVDPAMQKAVRDGVTTDVDCEWTARKAGWRTVNVRNVVMHNADGSPRFLLAIARNITTERRNHRELEESQARYNELAETVEETLFVSNPGRTHFDFISASAYEKFGITREMFDADHTAIFANVLPEDRHLFDDRRDRELSGEPVDLTYRIEHPRKGLRWLRARSRCRLQPNGTMRVYGLVQDVTPDHEHEVELETARARAEAASQAKSQFMANMSHEIRTPMNGILGMTELLLGTSLNDKQRRFAKAVYRSGESLLEIINDILDFSKIEAGKLELALTDFPLRGVVEDTLELLAPRAHEKGLELSFHEAPGLPSMVHGDPLRVRQVLTNLIANAIKFTERGEVVVELRTGDTPAHPRDIVLRFNVRDTGIGIDADTLPRLFSAFTQAHGGMSRRYGGTGLGLAISKQLVELMGGRIDVHSQLGVGSQFIVNIPVRPAEGDSQASELEATELSAMRVLVVEDHETNRTVLENMLGAWGMDVTLAEDGQQALDILRGKTVFDSHYDLALVDMHMPRLDGVAFGRAITSDGTHPDMKMILLSSVSSPDDVRSAQLAGFHRFVAKPIRKAELRQAILGVSAQRRDSVMIAPRLSGHVLVVEDNPVNQEVIGQMLRHLGLKVRVAAGALQGLRALCEAHFDLVLMDIQMPGMDGVEALSWFRRGSGGRFHFVTPSQTPVIAVTANALGGDQDRFLSLGFDDYLSKPFRQSQLLAMLTKRLSPQSPLPSDETPPPGGGADPAWARVADSVLDASALDRLRELDPKGENQLLSRVIKAFESSAARLMPQLQEARRINDHNGVRHVSHTLKSSSASIGAIKLSQLCAEIETKIRTDRLENLDELTEQMCGEVEIVLQALKRLLDPQT</sequence>
<dbReference type="PANTHER" id="PTHR45339">
    <property type="entry name" value="HYBRID SIGNAL TRANSDUCTION HISTIDINE KINASE J"/>
    <property type="match status" value="1"/>
</dbReference>
<keyword evidence="7 23" id="KW-0812">Transmembrane</keyword>
<evidence type="ECO:0000256" key="19">
    <source>
        <dbReference type="ARBA" id="ARBA00070152"/>
    </source>
</evidence>
<evidence type="ECO:0000256" key="12">
    <source>
        <dbReference type="ARBA" id="ARBA00022989"/>
    </source>
</evidence>
<name>A0A3N7HS18_9BURK</name>
<dbReference type="CDD" id="cd16922">
    <property type="entry name" value="HATPase_EvgS-ArcB-TorS-like"/>
    <property type="match status" value="1"/>
</dbReference>
<dbReference type="CDD" id="cd00130">
    <property type="entry name" value="PAS"/>
    <property type="match status" value="1"/>
</dbReference>
<evidence type="ECO:0000256" key="10">
    <source>
        <dbReference type="ARBA" id="ARBA00022777"/>
    </source>
</evidence>
<evidence type="ECO:0000256" key="15">
    <source>
        <dbReference type="ARBA" id="ARBA00023136"/>
    </source>
</evidence>
<keyword evidence="11" id="KW-0067">ATP-binding</keyword>
<comment type="function">
    <text evidence="16">Member of the two-component regulatory system BvgS/BvgA. Phosphorylates BvgA via a four-step phosphorelay in response to environmental signals.</text>
</comment>
<keyword evidence="29" id="KW-1185">Reference proteome</keyword>
<feature type="modified residue" description="Phosphohistidine" evidence="20">
    <location>
        <position position="1072"/>
    </location>
</feature>
<dbReference type="SUPFAM" id="SSF55874">
    <property type="entry name" value="ATPase domain of HSP90 chaperone/DNA topoisomerase II/histidine kinase"/>
    <property type="match status" value="1"/>
</dbReference>
<dbReference type="Pfam" id="PF08447">
    <property type="entry name" value="PAS_3"/>
    <property type="match status" value="1"/>
</dbReference>
<organism evidence="28 29">
    <name type="scientific">Piscinibacter terrae</name>
    <dbReference type="NCBI Taxonomy" id="2496871"/>
    <lineage>
        <taxon>Bacteria</taxon>
        <taxon>Pseudomonadati</taxon>
        <taxon>Pseudomonadota</taxon>
        <taxon>Betaproteobacteria</taxon>
        <taxon>Burkholderiales</taxon>
        <taxon>Sphaerotilaceae</taxon>
        <taxon>Piscinibacter</taxon>
    </lineage>
</organism>
<evidence type="ECO:0000256" key="1">
    <source>
        <dbReference type="ARBA" id="ARBA00000085"/>
    </source>
</evidence>
<dbReference type="InterPro" id="IPR000014">
    <property type="entry name" value="PAS"/>
</dbReference>
<dbReference type="InterPro" id="IPR036890">
    <property type="entry name" value="HATPase_C_sf"/>
</dbReference>
<dbReference type="SUPFAM" id="SSF47384">
    <property type="entry name" value="Homodimeric domain of signal transducing histidine kinase"/>
    <property type="match status" value="1"/>
</dbReference>
<dbReference type="InterPro" id="IPR013655">
    <property type="entry name" value="PAS_fold_3"/>
</dbReference>
<dbReference type="PANTHER" id="PTHR45339:SF1">
    <property type="entry name" value="HYBRID SIGNAL TRANSDUCTION HISTIDINE KINASE J"/>
    <property type="match status" value="1"/>
</dbReference>
<dbReference type="InterPro" id="IPR001610">
    <property type="entry name" value="PAC"/>
</dbReference>
<comment type="subunit">
    <text evidence="17">At low DSF concentrations, interacts with RpfF.</text>
</comment>
<feature type="domain" description="Response regulatory" evidence="25">
    <location>
        <begin position="727"/>
        <end position="848"/>
    </location>
</feature>
<proteinExistence type="predicted"/>
<dbReference type="PRINTS" id="PR00344">
    <property type="entry name" value="BCTRLSENSOR"/>
</dbReference>
<dbReference type="Gene3D" id="1.20.120.160">
    <property type="entry name" value="HPT domain"/>
    <property type="match status" value="1"/>
</dbReference>
<dbReference type="Gene3D" id="3.30.450.20">
    <property type="entry name" value="PAS domain"/>
    <property type="match status" value="2"/>
</dbReference>
<evidence type="ECO:0000256" key="13">
    <source>
        <dbReference type="ARBA" id="ARBA00023012"/>
    </source>
</evidence>
<dbReference type="SMART" id="SM00448">
    <property type="entry name" value="REC"/>
    <property type="match status" value="2"/>
</dbReference>
<dbReference type="CDD" id="cd00088">
    <property type="entry name" value="HPT"/>
    <property type="match status" value="1"/>
</dbReference>
<dbReference type="PROSITE" id="PS50110">
    <property type="entry name" value="RESPONSE_REGULATORY"/>
    <property type="match status" value="2"/>
</dbReference>
<accession>A0A3N7HS18</accession>
<dbReference type="Gene3D" id="3.40.50.2300">
    <property type="match status" value="2"/>
</dbReference>
<dbReference type="PROSITE" id="PS50112">
    <property type="entry name" value="PAS"/>
    <property type="match status" value="1"/>
</dbReference>
<evidence type="ECO:0000256" key="11">
    <source>
        <dbReference type="ARBA" id="ARBA00022840"/>
    </source>
</evidence>
<protein>
    <recommendedName>
        <fullName evidence="18">Sensory/regulatory protein RpfC</fullName>
        <ecNumber evidence="3">2.7.13.3</ecNumber>
    </recommendedName>
    <alternativeName>
        <fullName evidence="19">Virulence sensor protein BvgS</fullName>
    </alternativeName>
</protein>
<dbReference type="InterPro" id="IPR005467">
    <property type="entry name" value="His_kinase_dom"/>
</dbReference>
<evidence type="ECO:0000259" key="25">
    <source>
        <dbReference type="PROSITE" id="PS50110"/>
    </source>
</evidence>
<evidence type="ECO:0000259" key="27">
    <source>
        <dbReference type="PROSITE" id="PS50894"/>
    </source>
</evidence>
<dbReference type="SUPFAM" id="SSF47226">
    <property type="entry name" value="Histidine-containing phosphotransfer domain, HPT domain"/>
    <property type="match status" value="1"/>
</dbReference>
<keyword evidence="5 21" id="KW-0597">Phosphoprotein</keyword>
<dbReference type="SMART" id="SM00086">
    <property type="entry name" value="PAC"/>
    <property type="match status" value="2"/>
</dbReference>
<comment type="catalytic activity">
    <reaction evidence="1">
        <text>ATP + protein L-histidine = ADP + protein N-phospho-L-histidine.</text>
        <dbReference type="EC" id="2.7.13.3"/>
    </reaction>
</comment>
<evidence type="ECO:0000313" key="29">
    <source>
        <dbReference type="Proteomes" id="UP000267464"/>
    </source>
</evidence>
<dbReference type="Proteomes" id="UP000267464">
    <property type="component" value="Unassembled WGS sequence"/>
</dbReference>
<keyword evidence="12 23" id="KW-1133">Transmembrane helix</keyword>
<feature type="modified residue" description="4-aspartylphosphate" evidence="21">
    <location>
        <position position="913"/>
    </location>
</feature>
<dbReference type="InterPro" id="IPR001789">
    <property type="entry name" value="Sig_transdc_resp-reg_receiver"/>
</dbReference>
<dbReference type="CDD" id="cd17546">
    <property type="entry name" value="REC_hyHK_CKI1_RcsC-like"/>
    <property type="match status" value="2"/>
</dbReference>
<dbReference type="PROSITE" id="PS50894">
    <property type="entry name" value="HPT"/>
    <property type="match status" value="1"/>
</dbReference>
<dbReference type="Pfam" id="PF02518">
    <property type="entry name" value="HATPase_c"/>
    <property type="match status" value="1"/>
</dbReference>
<keyword evidence="8" id="KW-0732">Signal</keyword>
<evidence type="ECO:0000259" key="24">
    <source>
        <dbReference type="PROSITE" id="PS50109"/>
    </source>
</evidence>
<evidence type="ECO:0000256" key="3">
    <source>
        <dbReference type="ARBA" id="ARBA00012438"/>
    </source>
</evidence>
<dbReference type="InterPro" id="IPR008207">
    <property type="entry name" value="Sig_transdc_His_kin_Hpt_dom"/>
</dbReference>
<dbReference type="SMART" id="SM00387">
    <property type="entry name" value="HATPase_c"/>
    <property type="match status" value="1"/>
</dbReference>
<reference evidence="28 29" key="1">
    <citation type="submission" date="2018-08" db="EMBL/GenBank/DDBJ databases">
        <authorList>
            <person name="Khan S.A."/>
            <person name="Jeon C.O."/>
            <person name="Chun B.H."/>
            <person name="Jeong S.E."/>
        </authorList>
    </citation>
    <scope>NUCLEOTIDE SEQUENCE [LARGE SCALE GENOMIC DNA]</scope>
    <source>
        <strain evidence="28 29">S-16</strain>
    </source>
</reference>
<dbReference type="GO" id="GO:0005524">
    <property type="term" value="F:ATP binding"/>
    <property type="evidence" value="ECO:0007669"/>
    <property type="project" value="UniProtKB-KW"/>
</dbReference>
<dbReference type="GO" id="GO:0000155">
    <property type="term" value="F:phosphorelay sensor kinase activity"/>
    <property type="evidence" value="ECO:0007669"/>
    <property type="project" value="InterPro"/>
</dbReference>
<feature type="domain" description="Response regulatory" evidence="25">
    <location>
        <begin position="864"/>
        <end position="987"/>
    </location>
</feature>
<dbReference type="InterPro" id="IPR035965">
    <property type="entry name" value="PAS-like_dom_sf"/>
</dbReference>
<evidence type="ECO:0000256" key="17">
    <source>
        <dbReference type="ARBA" id="ARBA00064003"/>
    </source>
</evidence>
<evidence type="ECO:0000256" key="6">
    <source>
        <dbReference type="ARBA" id="ARBA00022679"/>
    </source>
</evidence>
<reference evidence="28 29" key="2">
    <citation type="submission" date="2018-12" db="EMBL/GenBank/DDBJ databases">
        <title>Rhizobacter gummiphilus sp. nov., a rubber-degrading bacterium isolated from the soil of a botanical garden in Japan.</title>
        <authorList>
            <person name="Shunsuke S.S."/>
        </authorList>
    </citation>
    <scope>NUCLEOTIDE SEQUENCE [LARGE SCALE GENOMIC DNA]</scope>
    <source>
        <strain evidence="28 29">S-16</strain>
    </source>
</reference>
<keyword evidence="4" id="KW-1003">Cell membrane</keyword>
<evidence type="ECO:0000256" key="16">
    <source>
        <dbReference type="ARBA" id="ARBA00058004"/>
    </source>
</evidence>
<keyword evidence="6" id="KW-0808">Transferase</keyword>
<keyword evidence="9" id="KW-0547">Nucleotide-binding</keyword>
<dbReference type="AlphaFoldDB" id="A0A3N7HS18"/>
<dbReference type="EC" id="2.7.13.3" evidence="3"/>
<evidence type="ECO:0000256" key="18">
    <source>
        <dbReference type="ARBA" id="ARBA00068150"/>
    </source>
</evidence>
<keyword evidence="14" id="KW-0843">Virulence</keyword>
<evidence type="ECO:0000256" key="2">
    <source>
        <dbReference type="ARBA" id="ARBA00004651"/>
    </source>
</evidence>
<dbReference type="InterPro" id="IPR011006">
    <property type="entry name" value="CheY-like_superfamily"/>
</dbReference>
<dbReference type="SMART" id="SM00073">
    <property type="entry name" value="HPT"/>
    <property type="match status" value="1"/>
</dbReference>
<dbReference type="InterPro" id="IPR013656">
    <property type="entry name" value="PAS_4"/>
</dbReference>
<dbReference type="InterPro" id="IPR036641">
    <property type="entry name" value="HPT_dom_sf"/>
</dbReference>
<gene>
    <name evidence="28" type="ORF">DZC73_09500</name>
</gene>
<dbReference type="FunFam" id="1.10.287.130:FF:000002">
    <property type="entry name" value="Two-component osmosensing histidine kinase"/>
    <property type="match status" value="1"/>
</dbReference>
<evidence type="ECO:0000256" key="14">
    <source>
        <dbReference type="ARBA" id="ARBA00023026"/>
    </source>
</evidence>
<evidence type="ECO:0000256" key="20">
    <source>
        <dbReference type="PROSITE-ProRule" id="PRU00110"/>
    </source>
</evidence>
<dbReference type="InterPro" id="IPR003661">
    <property type="entry name" value="HisK_dim/P_dom"/>
</dbReference>
<evidence type="ECO:0000256" key="8">
    <source>
        <dbReference type="ARBA" id="ARBA00022729"/>
    </source>
</evidence>
<dbReference type="FunFam" id="3.30.565.10:FF:000010">
    <property type="entry name" value="Sensor histidine kinase RcsC"/>
    <property type="match status" value="1"/>
</dbReference>
<evidence type="ECO:0000256" key="4">
    <source>
        <dbReference type="ARBA" id="ARBA00022475"/>
    </source>
</evidence>
<feature type="domain" description="Histidine kinase" evidence="24">
    <location>
        <begin position="485"/>
        <end position="708"/>
    </location>
</feature>
<dbReference type="SMART" id="SM00388">
    <property type="entry name" value="HisKA"/>
    <property type="match status" value="1"/>
</dbReference>
<evidence type="ECO:0000256" key="22">
    <source>
        <dbReference type="SAM" id="MobiDB-lite"/>
    </source>
</evidence>
<dbReference type="SMART" id="SM00091">
    <property type="entry name" value="PAS"/>
    <property type="match status" value="2"/>
</dbReference>
<dbReference type="InterPro" id="IPR036097">
    <property type="entry name" value="HisK_dim/P_sf"/>
</dbReference>
<dbReference type="SUPFAM" id="SSF52172">
    <property type="entry name" value="CheY-like"/>
    <property type="match status" value="2"/>
</dbReference>
<comment type="caution">
    <text evidence="28">The sequence shown here is derived from an EMBL/GenBank/DDBJ whole genome shotgun (WGS) entry which is preliminary data.</text>
</comment>
<dbReference type="InterPro" id="IPR003594">
    <property type="entry name" value="HATPase_dom"/>
</dbReference>
<evidence type="ECO:0000313" key="28">
    <source>
        <dbReference type="EMBL" id="RQP25078.1"/>
    </source>
</evidence>
<keyword evidence="10" id="KW-0418">Kinase</keyword>
<dbReference type="Pfam" id="PF00072">
    <property type="entry name" value="Response_reg"/>
    <property type="match status" value="2"/>
</dbReference>
<evidence type="ECO:0000256" key="21">
    <source>
        <dbReference type="PROSITE-ProRule" id="PRU00169"/>
    </source>
</evidence>
<dbReference type="Pfam" id="PF00512">
    <property type="entry name" value="HisKA"/>
    <property type="match status" value="1"/>
</dbReference>
<keyword evidence="15 23" id="KW-0472">Membrane</keyword>
<dbReference type="CDD" id="cd00082">
    <property type="entry name" value="HisKA"/>
    <property type="match status" value="1"/>
</dbReference>
<dbReference type="Pfam" id="PF01627">
    <property type="entry name" value="Hpt"/>
    <property type="match status" value="1"/>
</dbReference>
<dbReference type="PROSITE" id="PS50109">
    <property type="entry name" value="HIS_KIN"/>
    <property type="match status" value="1"/>
</dbReference>
<evidence type="ECO:0000256" key="9">
    <source>
        <dbReference type="ARBA" id="ARBA00022741"/>
    </source>
</evidence>
<dbReference type="Pfam" id="PF08448">
    <property type="entry name" value="PAS_4"/>
    <property type="match status" value="1"/>
</dbReference>
<keyword evidence="13" id="KW-0902">Two-component regulatory system</keyword>
<evidence type="ECO:0000256" key="7">
    <source>
        <dbReference type="ARBA" id="ARBA00022692"/>
    </source>
</evidence>
<feature type="region of interest" description="Disordered" evidence="22">
    <location>
        <begin position="986"/>
        <end position="1007"/>
    </location>
</feature>
<evidence type="ECO:0000256" key="5">
    <source>
        <dbReference type="ARBA" id="ARBA00022553"/>
    </source>
</evidence>
<comment type="subcellular location">
    <subcellularLocation>
        <location evidence="2">Cell membrane</location>
        <topology evidence="2">Multi-pass membrane protein</topology>
    </subcellularLocation>
</comment>